<feature type="non-terminal residue" evidence="1">
    <location>
        <position position="92"/>
    </location>
</feature>
<keyword evidence="2" id="KW-1185">Reference proteome</keyword>
<reference evidence="1" key="1">
    <citation type="submission" date="2020-04" db="EMBL/GenBank/DDBJ databases">
        <authorList>
            <person name="Alioto T."/>
            <person name="Alioto T."/>
            <person name="Gomez Garrido J."/>
        </authorList>
    </citation>
    <scope>NUCLEOTIDE SEQUENCE</scope>
    <source>
        <strain evidence="1">A484AB</strain>
    </source>
</reference>
<gene>
    <name evidence="1" type="ORF">PACLA_8A059790</name>
</gene>
<organism evidence="1 2">
    <name type="scientific">Paramuricea clavata</name>
    <name type="common">Red gorgonian</name>
    <name type="synonym">Violescent sea-whip</name>
    <dbReference type="NCBI Taxonomy" id="317549"/>
    <lineage>
        <taxon>Eukaryota</taxon>
        <taxon>Metazoa</taxon>
        <taxon>Cnidaria</taxon>
        <taxon>Anthozoa</taxon>
        <taxon>Octocorallia</taxon>
        <taxon>Malacalcyonacea</taxon>
        <taxon>Plexauridae</taxon>
        <taxon>Paramuricea</taxon>
    </lineage>
</organism>
<dbReference type="Proteomes" id="UP001152795">
    <property type="component" value="Unassembled WGS sequence"/>
</dbReference>
<proteinExistence type="predicted"/>
<accession>A0A6S7II01</accession>
<protein>
    <submittedName>
        <fullName evidence="1">Uncharacterized protein</fullName>
    </submittedName>
</protein>
<feature type="non-terminal residue" evidence="1">
    <location>
        <position position="1"/>
    </location>
</feature>
<dbReference type="EMBL" id="CACRXK020005274">
    <property type="protein sequence ID" value="CAB4005681.1"/>
    <property type="molecule type" value="Genomic_DNA"/>
</dbReference>
<evidence type="ECO:0000313" key="1">
    <source>
        <dbReference type="EMBL" id="CAB4005681.1"/>
    </source>
</evidence>
<dbReference type="AlphaFoldDB" id="A0A6S7II01"/>
<name>A0A6S7II01_PARCT</name>
<evidence type="ECO:0000313" key="2">
    <source>
        <dbReference type="Proteomes" id="UP001152795"/>
    </source>
</evidence>
<sequence>HNLENSRPKNWWRKVKRISGHSQVNNHSDLISLLASAIDNFDHMSPEDDANSINNSFLDPQQAYTPLDVSAKIQAQTNNASEIFNLNTSYLQ</sequence>
<comment type="caution">
    <text evidence="1">The sequence shown here is derived from an EMBL/GenBank/DDBJ whole genome shotgun (WGS) entry which is preliminary data.</text>
</comment>